<organism evidence="1 2">
    <name type="scientific">Parabacteroides distasonis</name>
    <dbReference type="NCBI Taxonomy" id="823"/>
    <lineage>
        <taxon>Bacteria</taxon>
        <taxon>Pseudomonadati</taxon>
        <taxon>Bacteroidota</taxon>
        <taxon>Bacteroidia</taxon>
        <taxon>Bacteroidales</taxon>
        <taxon>Tannerellaceae</taxon>
        <taxon>Parabacteroides</taxon>
    </lineage>
</organism>
<name>A0AAX3QQ04_PARDI</name>
<sequence length="75" mass="8769">MERTVFNAAQLQILDLMSYVESEDTLNEIKDMLSNYFAQKAEKAIDSLWDSGQINDTVIDQWKQEHLRTPYNSAR</sequence>
<proteinExistence type="predicted"/>
<evidence type="ECO:0008006" key="3">
    <source>
        <dbReference type="Google" id="ProtNLM"/>
    </source>
</evidence>
<accession>A0AAX3QQ04</accession>
<reference evidence="1" key="1">
    <citation type="submission" date="2023-03" db="EMBL/GenBank/DDBJ databases">
        <title>Parabacteroides distasonis, a bacteria resistant against UC.</title>
        <authorList>
            <person name="Dai W."/>
        </authorList>
    </citation>
    <scope>NUCLEOTIDE SEQUENCE</scope>
    <source>
        <strain evidence="1">F1-28</strain>
    </source>
</reference>
<protein>
    <recommendedName>
        <fullName evidence="3">Dephospho-CoA kinase</fullName>
    </recommendedName>
</protein>
<gene>
    <name evidence="1" type="ORF">P2T59_12965</name>
</gene>
<evidence type="ECO:0000313" key="1">
    <source>
        <dbReference type="EMBL" id="WET62616.1"/>
    </source>
</evidence>
<dbReference type="AlphaFoldDB" id="A0AAX3QQ04"/>
<dbReference type="RefSeq" id="WP_122144601.1">
    <property type="nucleotide sequence ID" value="NZ_CP120353.1"/>
</dbReference>
<evidence type="ECO:0000313" key="2">
    <source>
        <dbReference type="Proteomes" id="UP001221009"/>
    </source>
</evidence>
<dbReference type="EMBL" id="CP120353">
    <property type="protein sequence ID" value="WET62616.1"/>
    <property type="molecule type" value="Genomic_DNA"/>
</dbReference>
<dbReference type="Proteomes" id="UP001221009">
    <property type="component" value="Chromosome"/>
</dbReference>